<sequence length="296" mass="30488">MATMTELAELVAILQAQAPDETVQDMIGLELAGLGKNRLVGVVTLSRPAQHNALTLAGWKRLGEVFTELADHTALRAVVVRGAGTKAFSAGADISEFPAQRLTPLDADSYNAAIASALRAAQALPVPVIAMVDGLAVGGGCELAAACDIRIATTRSRFGIPIGRLGVTLGLTETRAVGGALGRANLMYLVATGKLIDADQASSWGFVQQVVAPEALLSEVSALVANIAASSEVTIRSTKVTTLLGPDPTVTDDNATLRAFHEQAYGGADLKEGVAAFLAGRSPEFTTERTSGHGSA</sequence>
<dbReference type="EMBL" id="BAAARN010000001">
    <property type="protein sequence ID" value="GAA2731359.1"/>
    <property type="molecule type" value="Genomic_DNA"/>
</dbReference>
<protein>
    <submittedName>
        <fullName evidence="1">Enoyl-CoA hydratase/isomerase family protein</fullName>
    </submittedName>
</protein>
<dbReference type="SUPFAM" id="SSF52096">
    <property type="entry name" value="ClpP/crotonase"/>
    <property type="match status" value="1"/>
</dbReference>
<dbReference type="Gene3D" id="3.90.226.10">
    <property type="entry name" value="2-enoyl-CoA Hydratase, Chain A, domain 1"/>
    <property type="match status" value="1"/>
</dbReference>
<comment type="caution">
    <text evidence="1">The sequence shown here is derived from an EMBL/GenBank/DDBJ whole genome shotgun (WGS) entry which is preliminary data.</text>
</comment>
<gene>
    <name evidence="1" type="ORF">GCM10009867_04820</name>
</gene>
<evidence type="ECO:0000313" key="1">
    <source>
        <dbReference type="EMBL" id="GAA2731359.1"/>
    </source>
</evidence>
<keyword evidence="2" id="KW-1185">Reference proteome</keyword>
<dbReference type="InterPro" id="IPR001753">
    <property type="entry name" value="Enoyl-CoA_hydra/iso"/>
</dbReference>
<dbReference type="RefSeq" id="WP_344189911.1">
    <property type="nucleotide sequence ID" value="NZ_BAAARN010000001.1"/>
</dbReference>
<dbReference type="PANTHER" id="PTHR11941">
    <property type="entry name" value="ENOYL-COA HYDRATASE-RELATED"/>
    <property type="match status" value="1"/>
</dbReference>
<evidence type="ECO:0000313" key="2">
    <source>
        <dbReference type="Proteomes" id="UP001501326"/>
    </source>
</evidence>
<dbReference type="CDD" id="cd06558">
    <property type="entry name" value="crotonase-like"/>
    <property type="match status" value="1"/>
</dbReference>
<accession>A0ABN3UG94</accession>
<dbReference type="InterPro" id="IPR029045">
    <property type="entry name" value="ClpP/crotonase-like_dom_sf"/>
</dbReference>
<dbReference type="PANTHER" id="PTHR11941:SF127">
    <property type="entry name" value="ENOYL-COA HYDRATASE ECHA18 (ENOYL HYDRASE) (UNSATURATED ACYL-COA HYDRATASE) (CROTONASE)-RELATED"/>
    <property type="match status" value="1"/>
</dbReference>
<name>A0ABN3UG94_9MICO</name>
<dbReference type="Proteomes" id="UP001501326">
    <property type="component" value="Unassembled WGS sequence"/>
</dbReference>
<proteinExistence type="predicted"/>
<organism evidence="1 2">
    <name type="scientific">Pedococcus aerophilus</name>
    <dbReference type="NCBI Taxonomy" id="436356"/>
    <lineage>
        <taxon>Bacteria</taxon>
        <taxon>Bacillati</taxon>
        <taxon>Actinomycetota</taxon>
        <taxon>Actinomycetes</taxon>
        <taxon>Micrococcales</taxon>
        <taxon>Intrasporangiaceae</taxon>
        <taxon>Pedococcus</taxon>
    </lineage>
</organism>
<dbReference type="Pfam" id="PF00378">
    <property type="entry name" value="ECH_1"/>
    <property type="match status" value="1"/>
</dbReference>
<reference evidence="1 2" key="1">
    <citation type="journal article" date="2019" name="Int. J. Syst. Evol. Microbiol.">
        <title>The Global Catalogue of Microorganisms (GCM) 10K type strain sequencing project: providing services to taxonomists for standard genome sequencing and annotation.</title>
        <authorList>
            <consortium name="The Broad Institute Genomics Platform"/>
            <consortium name="The Broad Institute Genome Sequencing Center for Infectious Disease"/>
            <person name="Wu L."/>
            <person name="Ma J."/>
        </authorList>
    </citation>
    <scope>NUCLEOTIDE SEQUENCE [LARGE SCALE GENOMIC DNA]</scope>
    <source>
        <strain evidence="1 2">JCM 16378</strain>
    </source>
</reference>